<dbReference type="GO" id="GO:0016758">
    <property type="term" value="F:hexosyltransferase activity"/>
    <property type="evidence" value="ECO:0007669"/>
    <property type="project" value="TreeGrafter"/>
</dbReference>
<evidence type="ECO:0000259" key="1">
    <source>
        <dbReference type="Pfam" id="PF00534"/>
    </source>
</evidence>
<evidence type="ECO:0000313" key="3">
    <source>
        <dbReference type="EMBL" id="MBI3014310.1"/>
    </source>
</evidence>
<dbReference type="Proteomes" id="UP000741360">
    <property type="component" value="Unassembled WGS sequence"/>
</dbReference>
<feature type="domain" description="Glycosyl transferase family 1" evidence="1">
    <location>
        <begin position="188"/>
        <end position="353"/>
    </location>
</feature>
<dbReference type="InterPro" id="IPR001296">
    <property type="entry name" value="Glyco_trans_1"/>
</dbReference>
<accession>A0A932GNY3</accession>
<dbReference type="AlphaFoldDB" id="A0A932GNY3"/>
<organism evidence="3 4">
    <name type="scientific">Tectimicrobiota bacterium</name>
    <dbReference type="NCBI Taxonomy" id="2528274"/>
    <lineage>
        <taxon>Bacteria</taxon>
        <taxon>Pseudomonadati</taxon>
        <taxon>Nitrospinota/Tectimicrobiota group</taxon>
        <taxon>Candidatus Tectimicrobiota</taxon>
    </lineage>
</organism>
<dbReference type="Pfam" id="PF13579">
    <property type="entry name" value="Glyco_trans_4_4"/>
    <property type="match status" value="1"/>
</dbReference>
<comment type="caution">
    <text evidence="3">The sequence shown here is derived from an EMBL/GenBank/DDBJ whole genome shotgun (WGS) entry which is preliminary data.</text>
</comment>
<evidence type="ECO:0000259" key="2">
    <source>
        <dbReference type="Pfam" id="PF13579"/>
    </source>
</evidence>
<dbReference type="Pfam" id="PF00534">
    <property type="entry name" value="Glycos_transf_1"/>
    <property type="match status" value="1"/>
</dbReference>
<dbReference type="SUPFAM" id="SSF53756">
    <property type="entry name" value="UDP-Glycosyltransferase/glycogen phosphorylase"/>
    <property type="match status" value="1"/>
</dbReference>
<dbReference type="Gene3D" id="3.40.50.2000">
    <property type="entry name" value="Glycogen Phosphorylase B"/>
    <property type="match status" value="2"/>
</dbReference>
<feature type="domain" description="Glycosyltransferase subfamily 4-like N-terminal" evidence="2">
    <location>
        <begin position="8"/>
        <end position="173"/>
    </location>
</feature>
<dbReference type="InterPro" id="IPR028098">
    <property type="entry name" value="Glyco_trans_4-like_N"/>
</dbReference>
<sequence length="390" mass="43447">MIARLNVGGPALHATLLTEKLDPARYDSFLVAGTEDPREGNYLALYRRSVSRLTVLPELGREVRGRADFQALRRLFQLMREYRPHIVHTHTAKAGTLGRLAARLAGVPVVIHTFHGHIFQGYFSPTKTRLFLAMERWLARRTDRILTVSETVRNELLSLGIGAPKRLTVIPLGLELDQFLACESFRGQLRADLKIDPEAPLVGIVARLVPIKAHEVFLEAAVGIARRMPQTEFLLVGDGERRGEMEQLAHQLGLDSRVHFLGWRQDLNRVYADLDVVALTSRNEGFPVSLIEAMAAGRPVVATRVGGVPDLVEDGVTGLLVTPQDPQVLAETIGSLLVDPERRKTLGQRGRRRVHPAFSAERLLHDMDRLYMELLTEKSLVDATGRVSSL</sequence>
<dbReference type="PANTHER" id="PTHR45947">
    <property type="entry name" value="SULFOQUINOVOSYL TRANSFERASE SQD2"/>
    <property type="match status" value="1"/>
</dbReference>
<reference evidence="3" key="1">
    <citation type="submission" date="2020-07" db="EMBL/GenBank/DDBJ databases">
        <title>Huge and variable diversity of episymbiotic CPR bacteria and DPANN archaea in groundwater ecosystems.</title>
        <authorList>
            <person name="He C.Y."/>
            <person name="Keren R."/>
            <person name="Whittaker M."/>
            <person name="Farag I.F."/>
            <person name="Doudna J."/>
            <person name="Cate J.H.D."/>
            <person name="Banfield J.F."/>
        </authorList>
    </citation>
    <scope>NUCLEOTIDE SEQUENCE</scope>
    <source>
        <strain evidence="3">NC_groundwater_717_Ag_S-0.2um_59_8</strain>
    </source>
</reference>
<gene>
    <name evidence="3" type="primary">pelF</name>
    <name evidence="3" type="ORF">HYY65_04405</name>
</gene>
<protein>
    <submittedName>
        <fullName evidence="3">GT4 family glycosyltransferase PelF</fullName>
    </submittedName>
</protein>
<name>A0A932GNY3_UNCTE</name>
<dbReference type="NCBIfam" id="NF038011">
    <property type="entry name" value="PelF"/>
    <property type="match status" value="1"/>
</dbReference>
<dbReference type="EMBL" id="JACPSX010000082">
    <property type="protein sequence ID" value="MBI3014310.1"/>
    <property type="molecule type" value="Genomic_DNA"/>
</dbReference>
<dbReference type="InterPro" id="IPR047691">
    <property type="entry name" value="PelF-like"/>
</dbReference>
<dbReference type="PANTHER" id="PTHR45947:SF3">
    <property type="entry name" value="SULFOQUINOVOSYL TRANSFERASE SQD2"/>
    <property type="match status" value="1"/>
</dbReference>
<dbReference type="CDD" id="cd03808">
    <property type="entry name" value="GT4_CapM-like"/>
    <property type="match status" value="1"/>
</dbReference>
<dbReference type="InterPro" id="IPR050194">
    <property type="entry name" value="Glycosyltransferase_grp1"/>
</dbReference>
<evidence type="ECO:0000313" key="4">
    <source>
        <dbReference type="Proteomes" id="UP000741360"/>
    </source>
</evidence>
<proteinExistence type="predicted"/>